<proteinExistence type="predicted"/>
<reference evidence="1" key="2">
    <citation type="journal article" date="2023" name="IMA Fungus">
        <title>Comparative genomic study of the Penicillium genus elucidates a diverse pangenome and 15 lateral gene transfer events.</title>
        <authorList>
            <person name="Petersen C."/>
            <person name="Sorensen T."/>
            <person name="Nielsen M.R."/>
            <person name="Sondergaard T.E."/>
            <person name="Sorensen J.L."/>
            <person name="Fitzpatrick D.A."/>
            <person name="Frisvad J.C."/>
            <person name="Nielsen K.L."/>
        </authorList>
    </citation>
    <scope>NUCLEOTIDE SEQUENCE</scope>
    <source>
        <strain evidence="1">IBT 19713</strain>
    </source>
</reference>
<dbReference type="AlphaFoldDB" id="A0A9W9TJS4"/>
<accession>A0A9W9TJS4</accession>
<protein>
    <submittedName>
        <fullName evidence="1">Uncharacterized protein</fullName>
    </submittedName>
</protein>
<dbReference type="RefSeq" id="XP_058328777.1">
    <property type="nucleotide sequence ID" value="XM_058475887.1"/>
</dbReference>
<organism evidence="1 2">
    <name type="scientific">Penicillium chermesinum</name>
    <dbReference type="NCBI Taxonomy" id="63820"/>
    <lineage>
        <taxon>Eukaryota</taxon>
        <taxon>Fungi</taxon>
        <taxon>Dikarya</taxon>
        <taxon>Ascomycota</taxon>
        <taxon>Pezizomycotina</taxon>
        <taxon>Eurotiomycetes</taxon>
        <taxon>Eurotiomycetidae</taxon>
        <taxon>Eurotiales</taxon>
        <taxon>Aspergillaceae</taxon>
        <taxon>Penicillium</taxon>
    </lineage>
</organism>
<evidence type="ECO:0000313" key="2">
    <source>
        <dbReference type="Proteomes" id="UP001150941"/>
    </source>
</evidence>
<dbReference type="EMBL" id="JAPQKS010000005">
    <property type="protein sequence ID" value="KAJ5225366.1"/>
    <property type="molecule type" value="Genomic_DNA"/>
</dbReference>
<sequence length="120" mass="13105">MRKGSQLIDTILHPLSELSSVAAGQGTINSFLILAWSPGRNGPAWPAAETQFRLSLFAGVMSVRVLHESFAICDLLFVPCPRGVVNGGDWLRFFPNFCSRHCPGLARPIPSWGAEWRGSP</sequence>
<keyword evidence="2" id="KW-1185">Reference proteome</keyword>
<dbReference type="Proteomes" id="UP001150941">
    <property type="component" value="Unassembled WGS sequence"/>
</dbReference>
<evidence type="ECO:0000313" key="1">
    <source>
        <dbReference type="EMBL" id="KAJ5225366.1"/>
    </source>
</evidence>
<gene>
    <name evidence="1" type="ORF">N7468_006591</name>
</gene>
<comment type="caution">
    <text evidence="1">The sequence shown here is derived from an EMBL/GenBank/DDBJ whole genome shotgun (WGS) entry which is preliminary data.</text>
</comment>
<dbReference type="GeneID" id="83203190"/>
<reference evidence="1" key="1">
    <citation type="submission" date="2022-11" db="EMBL/GenBank/DDBJ databases">
        <authorList>
            <person name="Petersen C."/>
        </authorList>
    </citation>
    <scope>NUCLEOTIDE SEQUENCE</scope>
    <source>
        <strain evidence="1">IBT 19713</strain>
    </source>
</reference>
<name>A0A9W9TJS4_9EURO</name>